<evidence type="ECO:0000256" key="1">
    <source>
        <dbReference type="ARBA" id="ARBA00008853"/>
    </source>
</evidence>
<dbReference type="PANTHER" id="PTHR10907:SF47">
    <property type="entry name" value="REGUCALCIN"/>
    <property type="match status" value="1"/>
</dbReference>
<dbReference type="PANTHER" id="PTHR10907">
    <property type="entry name" value="REGUCALCIN"/>
    <property type="match status" value="1"/>
</dbReference>
<keyword evidence="3" id="KW-0479">Metal-binding</keyword>
<feature type="domain" description="SMP-30/Gluconolactonase/LRE-like region" evidence="4">
    <location>
        <begin position="15"/>
        <end position="256"/>
    </location>
</feature>
<name>A0A1E5XKA3_9HYPH</name>
<accession>A0A1E5XKA3</accession>
<dbReference type="RefSeq" id="WP_069911699.1">
    <property type="nucleotide sequence ID" value="NZ_LAJE02000341.1"/>
</dbReference>
<dbReference type="Gene3D" id="2.120.10.30">
    <property type="entry name" value="TolB, C-terminal domain"/>
    <property type="match status" value="1"/>
</dbReference>
<sequence length="290" mass="31325">MNAKAELFVDSRCELGEGPFWHPLLERMFWFDILNQTMLSAGTDGHIVDRITFKDTVSAGAVIDKDSLAIAQSGALLRYDFLTDSTSVIAEIDGDVPTNRTNDSRVDRTGGFWIGTMGRKAEAGVGGVYQYRAGQTTKVIENIRIPNSICFSPDGRTAYFTDAGKVIVKCATDPETGLPVGPWEDFFTMEGPGGADGSVVDSEGYLWNARWGGGKVIRISPDGRLDQVVEVPGVSQVSCPAFGGNDLKTLYITTAREHMTPADIEREPHAGSVFAVALDVPGIAEPFLKL</sequence>
<evidence type="ECO:0000313" key="5">
    <source>
        <dbReference type="EMBL" id="OEO29021.1"/>
    </source>
</evidence>
<evidence type="ECO:0000256" key="3">
    <source>
        <dbReference type="PIRSR" id="PIRSR605511-2"/>
    </source>
</evidence>
<dbReference type="OrthoDB" id="2633250at2"/>
<protein>
    <recommendedName>
        <fullName evidence="4">SMP-30/Gluconolactonase/LRE-like region domain-containing protein</fullName>
    </recommendedName>
</protein>
<dbReference type="InterPro" id="IPR013658">
    <property type="entry name" value="SGL"/>
</dbReference>
<proteinExistence type="inferred from homology"/>
<keyword evidence="3" id="KW-0862">Zinc</keyword>
<feature type="binding site" evidence="3">
    <location>
        <position position="102"/>
    </location>
    <ligand>
        <name>substrate</name>
    </ligand>
</feature>
<feature type="binding site" evidence="3">
    <location>
        <position position="196"/>
    </location>
    <ligand>
        <name>a divalent metal cation</name>
        <dbReference type="ChEBI" id="CHEBI:60240"/>
    </ligand>
</feature>
<dbReference type="GO" id="GO:0019853">
    <property type="term" value="P:L-ascorbic acid biosynthetic process"/>
    <property type="evidence" value="ECO:0007669"/>
    <property type="project" value="TreeGrafter"/>
</dbReference>
<comment type="similarity">
    <text evidence="1">Belongs to the SMP-30/CGR1 family.</text>
</comment>
<organism evidence="5 6">
    <name type="scientific">Devosia insulae DS-56</name>
    <dbReference type="NCBI Taxonomy" id="1116389"/>
    <lineage>
        <taxon>Bacteria</taxon>
        <taxon>Pseudomonadati</taxon>
        <taxon>Pseudomonadota</taxon>
        <taxon>Alphaproteobacteria</taxon>
        <taxon>Hyphomicrobiales</taxon>
        <taxon>Devosiaceae</taxon>
        <taxon>Devosia</taxon>
    </lineage>
</organism>
<dbReference type="InterPro" id="IPR005511">
    <property type="entry name" value="SMP-30"/>
</dbReference>
<dbReference type="SUPFAM" id="SSF63829">
    <property type="entry name" value="Calcium-dependent phosphotriesterase"/>
    <property type="match status" value="1"/>
</dbReference>
<dbReference type="GO" id="GO:0005509">
    <property type="term" value="F:calcium ion binding"/>
    <property type="evidence" value="ECO:0007669"/>
    <property type="project" value="TreeGrafter"/>
</dbReference>
<dbReference type="GO" id="GO:0004341">
    <property type="term" value="F:gluconolactonase activity"/>
    <property type="evidence" value="ECO:0007669"/>
    <property type="project" value="TreeGrafter"/>
</dbReference>
<dbReference type="InterPro" id="IPR011042">
    <property type="entry name" value="6-blade_b-propeller_TolB-like"/>
</dbReference>
<dbReference type="Proteomes" id="UP000095463">
    <property type="component" value="Unassembled WGS sequence"/>
</dbReference>
<dbReference type="PRINTS" id="PR01790">
    <property type="entry name" value="SMP30FAMILY"/>
</dbReference>
<dbReference type="EMBL" id="LAJE02000341">
    <property type="protein sequence ID" value="OEO29021.1"/>
    <property type="molecule type" value="Genomic_DNA"/>
</dbReference>
<feature type="active site" description="Proton donor/acceptor" evidence="2">
    <location>
        <position position="196"/>
    </location>
</feature>
<dbReference type="Pfam" id="PF08450">
    <property type="entry name" value="SGL"/>
    <property type="match status" value="1"/>
</dbReference>
<feature type="binding site" evidence="3">
    <location>
        <position position="17"/>
    </location>
    <ligand>
        <name>a divalent metal cation</name>
        <dbReference type="ChEBI" id="CHEBI:60240"/>
    </ligand>
</feature>
<comment type="caution">
    <text evidence="5">The sequence shown here is derived from an EMBL/GenBank/DDBJ whole genome shotgun (WGS) entry which is preliminary data.</text>
</comment>
<gene>
    <name evidence="5" type="ORF">VW23_027400</name>
</gene>
<evidence type="ECO:0000259" key="4">
    <source>
        <dbReference type="Pfam" id="PF08450"/>
    </source>
</evidence>
<reference evidence="5 6" key="1">
    <citation type="journal article" date="2015" name="Genome Announc.">
        <title>Genome Assemblies of Three Soil-Associated Devosia species: D. insulae, D. limi, and D. soli.</title>
        <authorList>
            <person name="Hassan Y.I."/>
            <person name="Lepp D."/>
            <person name="Zhou T."/>
        </authorList>
    </citation>
    <scope>NUCLEOTIDE SEQUENCE [LARGE SCALE GENOMIC DNA]</scope>
    <source>
        <strain evidence="5 6">DS-56</strain>
    </source>
</reference>
<dbReference type="AlphaFoldDB" id="A0A1E5XKA3"/>
<feature type="binding site" evidence="3">
    <location>
        <position position="100"/>
    </location>
    <ligand>
        <name>substrate</name>
    </ligand>
</feature>
<comment type="cofactor">
    <cofactor evidence="3">
        <name>Zn(2+)</name>
        <dbReference type="ChEBI" id="CHEBI:29105"/>
    </cofactor>
    <text evidence="3">Binds 1 divalent metal cation per subunit.</text>
</comment>
<evidence type="ECO:0000256" key="2">
    <source>
        <dbReference type="PIRSR" id="PIRSR605511-1"/>
    </source>
</evidence>
<evidence type="ECO:0000313" key="6">
    <source>
        <dbReference type="Proteomes" id="UP000095463"/>
    </source>
</evidence>
<keyword evidence="6" id="KW-1185">Reference proteome</keyword>
<feature type="binding site" evidence="3">
    <location>
        <position position="147"/>
    </location>
    <ligand>
        <name>a divalent metal cation</name>
        <dbReference type="ChEBI" id="CHEBI:60240"/>
    </ligand>
</feature>